<evidence type="ECO:0000313" key="4">
    <source>
        <dbReference type="Proteomes" id="UP000612899"/>
    </source>
</evidence>
<keyword evidence="4" id="KW-1185">Reference proteome</keyword>
<organism evidence="3 4">
    <name type="scientific">Rhizocola hellebori</name>
    <dbReference type="NCBI Taxonomy" id="1392758"/>
    <lineage>
        <taxon>Bacteria</taxon>
        <taxon>Bacillati</taxon>
        <taxon>Actinomycetota</taxon>
        <taxon>Actinomycetes</taxon>
        <taxon>Micromonosporales</taxon>
        <taxon>Micromonosporaceae</taxon>
        <taxon>Rhizocola</taxon>
    </lineage>
</organism>
<dbReference type="RefSeq" id="WP_203913172.1">
    <property type="nucleotide sequence ID" value="NZ_BONY01000068.1"/>
</dbReference>
<dbReference type="InterPro" id="IPR023393">
    <property type="entry name" value="START-like_dom_sf"/>
</dbReference>
<sequence length="155" mass="17830">MNPELDLEISRVIRAPRIRVWRAWADPKRLEQWWVPAPAQCRVEKLELSPGGSFRTSIREGAAEFQPHLNACVLAVDEERRIVFTDALLAGWRPSDSPFMTAVITMRDHPDGTEYVACAMHRDRTARDTHERLGFFDGWATVTAQLAELTEQEEW</sequence>
<dbReference type="AlphaFoldDB" id="A0A8J3QEM1"/>
<protein>
    <submittedName>
        <fullName evidence="3">Activator of HSP90 ATPase</fullName>
    </submittedName>
</protein>
<evidence type="ECO:0000259" key="2">
    <source>
        <dbReference type="Pfam" id="PF08327"/>
    </source>
</evidence>
<evidence type="ECO:0000313" key="3">
    <source>
        <dbReference type="EMBL" id="GIH09435.1"/>
    </source>
</evidence>
<evidence type="ECO:0000256" key="1">
    <source>
        <dbReference type="ARBA" id="ARBA00006817"/>
    </source>
</evidence>
<dbReference type="Gene3D" id="3.30.530.20">
    <property type="match status" value="1"/>
</dbReference>
<dbReference type="Pfam" id="PF08327">
    <property type="entry name" value="AHSA1"/>
    <property type="match status" value="1"/>
</dbReference>
<comment type="similarity">
    <text evidence="1">Belongs to the AHA1 family.</text>
</comment>
<proteinExistence type="inferred from homology"/>
<name>A0A8J3QEM1_9ACTN</name>
<dbReference type="CDD" id="cd08896">
    <property type="entry name" value="SRPBCC_CalC_Aha1-like_3"/>
    <property type="match status" value="1"/>
</dbReference>
<reference evidence="3" key="1">
    <citation type="submission" date="2021-01" db="EMBL/GenBank/DDBJ databases">
        <title>Whole genome shotgun sequence of Rhizocola hellebori NBRC 109834.</title>
        <authorList>
            <person name="Komaki H."/>
            <person name="Tamura T."/>
        </authorList>
    </citation>
    <scope>NUCLEOTIDE SEQUENCE</scope>
    <source>
        <strain evidence="3">NBRC 109834</strain>
    </source>
</reference>
<dbReference type="Proteomes" id="UP000612899">
    <property type="component" value="Unassembled WGS sequence"/>
</dbReference>
<dbReference type="SUPFAM" id="SSF55961">
    <property type="entry name" value="Bet v1-like"/>
    <property type="match status" value="1"/>
</dbReference>
<dbReference type="InterPro" id="IPR013538">
    <property type="entry name" value="ASHA1/2-like_C"/>
</dbReference>
<dbReference type="EMBL" id="BONY01000068">
    <property type="protein sequence ID" value="GIH09435.1"/>
    <property type="molecule type" value="Genomic_DNA"/>
</dbReference>
<comment type="caution">
    <text evidence="3">The sequence shown here is derived from an EMBL/GenBank/DDBJ whole genome shotgun (WGS) entry which is preliminary data.</text>
</comment>
<feature type="domain" description="Activator of Hsp90 ATPase homologue 1/2-like C-terminal" evidence="2">
    <location>
        <begin position="15"/>
        <end position="150"/>
    </location>
</feature>
<gene>
    <name evidence="3" type="ORF">Rhe02_75020</name>
</gene>
<accession>A0A8J3QEM1</accession>